<evidence type="ECO:0000256" key="5">
    <source>
        <dbReference type="RuleBase" id="RU363067"/>
    </source>
</evidence>
<dbReference type="PROSITE" id="PS00126">
    <property type="entry name" value="PDEASE_I_1"/>
    <property type="match status" value="1"/>
</dbReference>
<dbReference type="InterPro" id="IPR023088">
    <property type="entry name" value="PDEase"/>
</dbReference>
<dbReference type="GO" id="GO:0007165">
    <property type="term" value="P:signal transduction"/>
    <property type="evidence" value="ECO:0007669"/>
    <property type="project" value="InterPro"/>
</dbReference>
<feature type="compositionally biased region" description="Basic and acidic residues" evidence="6">
    <location>
        <begin position="447"/>
        <end position="464"/>
    </location>
</feature>
<dbReference type="InterPro" id="IPR002073">
    <property type="entry name" value="PDEase_catalytic_dom"/>
</dbReference>
<dbReference type="EMBL" id="PZQS01000010">
    <property type="protein sequence ID" value="PVD23187.1"/>
    <property type="molecule type" value="Genomic_DNA"/>
</dbReference>
<proteinExistence type="inferred from homology"/>
<comment type="similarity">
    <text evidence="5">Belongs to the cyclic nucleotide phosphodiesterase family.</text>
</comment>
<dbReference type="Gene3D" id="1.10.1300.10">
    <property type="entry name" value="3'5'-cyclic nucleotide phosphodiesterase, catalytic domain"/>
    <property type="match status" value="1"/>
</dbReference>
<feature type="domain" description="PDEase" evidence="7">
    <location>
        <begin position="199"/>
        <end position="464"/>
    </location>
</feature>
<evidence type="ECO:0000256" key="6">
    <source>
        <dbReference type="SAM" id="MobiDB-lite"/>
    </source>
</evidence>
<dbReference type="PRINTS" id="PR00387">
    <property type="entry name" value="PDIESTERASE1"/>
</dbReference>
<dbReference type="Pfam" id="PF00233">
    <property type="entry name" value="PDEase_I"/>
    <property type="match status" value="1"/>
</dbReference>
<evidence type="ECO:0000256" key="1">
    <source>
        <dbReference type="ARBA" id="ARBA00022723"/>
    </source>
</evidence>
<dbReference type="SUPFAM" id="SSF109604">
    <property type="entry name" value="HD-domain/PDEase-like"/>
    <property type="match status" value="1"/>
</dbReference>
<protein>
    <recommendedName>
        <fullName evidence="5">Phosphodiesterase</fullName>
        <ecNumber evidence="5">3.1.4.-</ecNumber>
    </recommendedName>
</protein>
<comment type="cofactor">
    <cofactor evidence="5">
        <name>a divalent metal cation</name>
        <dbReference type="ChEBI" id="CHEBI:60240"/>
    </cofactor>
    <text evidence="5">Binds 2 divalent metal cations per subunit. Site 1 may preferentially bind zinc ions, while site 2 has a preference for magnesium and/or manganese ions.</text>
</comment>
<accession>A0A2T7NPT8</accession>
<evidence type="ECO:0000313" key="9">
    <source>
        <dbReference type="Proteomes" id="UP000245119"/>
    </source>
</evidence>
<feature type="binding site" evidence="4">
    <location>
        <position position="316"/>
    </location>
    <ligand>
        <name>Zn(2+)</name>
        <dbReference type="ChEBI" id="CHEBI:29105"/>
        <label>2</label>
    </ligand>
</feature>
<keyword evidence="9" id="KW-1185">Reference proteome</keyword>
<evidence type="ECO:0000313" key="8">
    <source>
        <dbReference type="EMBL" id="PVD23187.1"/>
    </source>
</evidence>
<organism evidence="8 9">
    <name type="scientific">Pomacea canaliculata</name>
    <name type="common">Golden apple snail</name>
    <dbReference type="NCBI Taxonomy" id="400727"/>
    <lineage>
        <taxon>Eukaryota</taxon>
        <taxon>Metazoa</taxon>
        <taxon>Spiralia</taxon>
        <taxon>Lophotrochozoa</taxon>
        <taxon>Mollusca</taxon>
        <taxon>Gastropoda</taxon>
        <taxon>Caenogastropoda</taxon>
        <taxon>Architaenioglossa</taxon>
        <taxon>Ampullarioidea</taxon>
        <taxon>Ampullariidae</taxon>
        <taxon>Pomacea</taxon>
    </lineage>
</organism>
<sequence>MEISFRTGDCERERAGETACFLRGWPICPGMEDRRFKVRYSRPAHSANRAGHDNQEDVRKILAERFIVRGRSAVLFSRNTKVGVADSDVAIKCSRSRPTEQNLSIEETDEERRGGISYDRTDKNAVYVRALGDGRMRLIHPESGSDTALVIRESDSRLLERLRLPDYKIRFRSRFLSFHKIHRRRRSFLTLSYENKQVLDDYYALPTQKMLSQVYSWNFDIFHFDTLTGGRSLLYLAYHIFKEYNFIQTFQLDTIKLLQFFSLVEDNYHDSNPYHNIVHAADVTQAMCCFIQEKRLQETMTPFEAMICLIASMSHDLDHPGVNQTFLIHTANHLAKLYQNTSVLEMHHWRYAIGLLQECGLLHHLPRAQWASAIYQIKCLILATDISRQQEFLVKLRRCLDLNEFDLATSASDRLFILQVGFATIFFVEPAGANNSRQTAISETDEDEKRWMGEGGDGARNEKT</sequence>
<evidence type="ECO:0000259" key="7">
    <source>
        <dbReference type="PROSITE" id="PS51845"/>
    </source>
</evidence>
<name>A0A2T7NPT8_POMCA</name>
<dbReference type="EC" id="3.1.4.-" evidence="5"/>
<feature type="active site" description="Proton donor" evidence="3">
    <location>
        <position position="275"/>
    </location>
</feature>
<dbReference type="PANTHER" id="PTHR11347">
    <property type="entry name" value="CYCLIC NUCLEOTIDE PHOSPHODIESTERASE"/>
    <property type="match status" value="1"/>
</dbReference>
<dbReference type="PROSITE" id="PS51845">
    <property type="entry name" value="PDEASE_I_2"/>
    <property type="match status" value="1"/>
</dbReference>
<reference evidence="8 9" key="1">
    <citation type="submission" date="2018-04" db="EMBL/GenBank/DDBJ databases">
        <title>The genome of golden apple snail Pomacea canaliculata provides insight into stress tolerance and invasive adaptation.</title>
        <authorList>
            <person name="Liu C."/>
            <person name="Liu B."/>
            <person name="Ren Y."/>
            <person name="Zhang Y."/>
            <person name="Wang H."/>
            <person name="Li S."/>
            <person name="Jiang F."/>
            <person name="Yin L."/>
            <person name="Zhang G."/>
            <person name="Qian W."/>
            <person name="Fan W."/>
        </authorList>
    </citation>
    <scope>NUCLEOTIDE SEQUENCE [LARGE SCALE GENOMIC DNA]</scope>
    <source>
        <strain evidence="8">SZHN2017</strain>
        <tissue evidence="8">Muscle</tissue>
    </source>
</reference>
<dbReference type="STRING" id="400727.A0A2T7NPT8"/>
<dbReference type="AlphaFoldDB" id="A0A2T7NPT8"/>
<comment type="caution">
    <text evidence="8">The sequence shown here is derived from an EMBL/GenBank/DDBJ whole genome shotgun (WGS) entry which is preliminary data.</text>
</comment>
<dbReference type="FunFam" id="1.10.1300.10:FF:000032">
    <property type="entry name" value="Phosphodiesterase"/>
    <property type="match status" value="1"/>
</dbReference>
<gene>
    <name evidence="8" type="ORF">C0Q70_16450</name>
</gene>
<evidence type="ECO:0000256" key="3">
    <source>
        <dbReference type="PIRSR" id="PIRSR623088-1"/>
    </source>
</evidence>
<keyword evidence="2 5" id="KW-0378">Hydrolase</keyword>
<evidence type="ECO:0000256" key="4">
    <source>
        <dbReference type="PIRSR" id="PIRSR623088-3"/>
    </source>
</evidence>
<dbReference type="GO" id="GO:0004114">
    <property type="term" value="F:3',5'-cyclic-nucleotide phosphodiesterase activity"/>
    <property type="evidence" value="ECO:0007669"/>
    <property type="project" value="InterPro"/>
</dbReference>
<dbReference type="InterPro" id="IPR036971">
    <property type="entry name" value="PDEase_catalytic_dom_sf"/>
</dbReference>
<dbReference type="InterPro" id="IPR023174">
    <property type="entry name" value="PDEase_CS"/>
</dbReference>
<dbReference type="OrthoDB" id="189220at2759"/>
<feature type="binding site" evidence="4">
    <location>
        <position position="315"/>
    </location>
    <ligand>
        <name>Zn(2+)</name>
        <dbReference type="ChEBI" id="CHEBI:29105"/>
        <label>1</label>
    </ligand>
</feature>
<keyword evidence="1 4" id="KW-0479">Metal-binding</keyword>
<dbReference type="GO" id="GO:0046872">
    <property type="term" value="F:metal ion binding"/>
    <property type="evidence" value="ECO:0007669"/>
    <property type="project" value="UniProtKB-KW"/>
</dbReference>
<feature type="binding site" evidence="4">
    <location>
        <position position="316"/>
    </location>
    <ligand>
        <name>Zn(2+)</name>
        <dbReference type="ChEBI" id="CHEBI:29105"/>
        <label>1</label>
    </ligand>
</feature>
<evidence type="ECO:0000256" key="2">
    <source>
        <dbReference type="ARBA" id="ARBA00022801"/>
    </source>
</evidence>
<feature type="binding site" evidence="4">
    <location>
        <position position="279"/>
    </location>
    <ligand>
        <name>Zn(2+)</name>
        <dbReference type="ChEBI" id="CHEBI:29105"/>
        <label>1</label>
    </ligand>
</feature>
<dbReference type="Proteomes" id="UP000245119">
    <property type="component" value="Linkage Group LG10"/>
</dbReference>
<feature type="region of interest" description="Disordered" evidence="6">
    <location>
        <begin position="437"/>
        <end position="464"/>
    </location>
</feature>